<keyword evidence="1" id="KW-0812">Transmembrane</keyword>
<evidence type="ECO:0000313" key="2">
    <source>
        <dbReference type="EMBL" id="MBR9652808.1"/>
    </source>
</evidence>
<gene>
    <name evidence="2" type="ORF">IT775_16950</name>
</gene>
<sequence length="167" mass="18815">MPYRWTDTDETILTLWPHRSLPRRGFAAMILLAFTLGTVPLYGLLGTVFLWGLLPFILAMVAALWWGLERSYRDGDILEQLRLQGDQLVLSHKPARGAAKEWACNSYWVRAEMHVSGGPVPFYVTLTGNGRTVEIGAFLSEDERKALYGELQDKLAELHARTGPEGR</sequence>
<keyword evidence="3" id="KW-1185">Reference proteome</keyword>
<keyword evidence="1" id="KW-1133">Transmembrane helix</keyword>
<dbReference type="Pfam" id="PF10003">
    <property type="entry name" value="DUF2244"/>
    <property type="match status" value="1"/>
</dbReference>
<comment type="caution">
    <text evidence="2">The sequence shown here is derived from an EMBL/GenBank/DDBJ whole genome shotgun (WGS) entry which is preliminary data.</text>
</comment>
<name>A0ABS5HV30_9RHOB</name>
<reference evidence="2 3" key="1">
    <citation type="journal article" date="2021" name="Arch. Microbiol.">
        <title>Thalassobius aquimarinus sp. nov., isolated from the Sea of Japan seashore.</title>
        <authorList>
            <person name="Kurilenko V.V."/>
            <person name="Romanenko L.A."/>
            <person name="Chernysheva N.Y."/>
            <person name="Velansky P.V."/>
            <person name="Tekutyeva L.A."/>
            <person name="Isaeva M.P."/>
            <person name="Mikhailov V.V."/>
        </authorList>
    </citation>
    <scope>NUCLEOTIDE SEQUENCE [LARGE SCALE GENOMIC DNA]</scope>
    <source>
        <strain evidence="2 3">KMM 8518</strain>
    </source>
</reference>
<proteinExistence type="predicted"/>
<dbReference type="InterPro" id="IPR019253">
    <property type="entry name" value="DUF2244_TM"/>
</dbReference>
<organism evidence="2 3">
    <name type="scientific">Thalassovita aquimarina</name>
    <dbReference type="NCBI Taxonomy" id="2785917"/>
    <lineage>
        <taxon>Bacteria</taxon>
        <taxon>Pseudomonadati</taxon>
        <taxon>Pseudomonadota</taxon>
        <taxon>Alphaproteobacteria</taxon>
        <taxon>Rhodobacterales</taxon>
        <taxon>Roseobacteraceae</taxon>
        <taxon>Thalassovita</taxon>
    </lineage>
</organism>
<evidence type="ECO:0000256" key="1">
    <source>
        <dbReference type="SAM" id="Phobius"/>
    </source>
</evidence>
<feature type="transmembrane region" description="Helical" evidence="1">
    <location>
        <begin position="48"/>
        <end position="68"/>
    </location>
</feature>
<protein>
    <submittedName>
        <fullName evidence="2">DUF2244 domain-containing protein</fullName>
    </submittedName>
</protein>
<dbReference type="EMBL" id="JADMKU010000019">
    <property type="protein sequence ID" value="MBR9652808.1"/>
    <property type="molecule type" value="Genomic_DNA"/>
</dbReference>
<dbReference type="Proteomes" id="UP001195941">
    <property type="component" value="Unassembled WGS sequence"/>
</dbReference>
<dbReference type="RefSeq" id="WP_212702432.1">
    <property type="nucleotide sequence ID" value="NZ_JADMKU010000019.1"/>
</dbReference>
<accession>A0ABS5HV30</accession>
<keyword evidence="1" id="KW-0472">Membrane</keyword>
<evidence type="ECO:0000313" key="3">
    <source>
        <dbReference type="Proteomes" id="UP001195941"/>
    </source>
</evidence>
<feature type="transmembrane region" description="Helical" evidence="1">
    <location>
        <begin position="25"/>
        <end position="42"/>
    </location>
</feature>